<evidence type="ECO:0000313" key="4">
    <source>
        <dbReference type="EMBL" id="KAF9589673.1"/>
    </source>
</evidence>
<dbReference type="GO" id="GO:0006869">
    <property type="term" value="P:lipid transport"/>
    <property type="evidence" value="ECO:0007669"/>
    <property type="project" value="InterPro"/>
</dbReference>
<dbReference type="InterPro" id="IPR000528">
    <property type="entry name" value="Plant_nsLTP"/>
</dbReference>
<dbReference type="PANTHER" id="PTHR33076">
    <property type="entry name" value="NON-SPECIFIC LIPID-TRANSFER PROTEIN 2-RELATED"/>
    <property type="match status" value="1"/>
</dbReference>
<evidence type="ECO:0000256" key="2">
    <source>
        <dbReference type="SAM" id="SignalP"/>
    </source>
</evidence>
<comment type="function">
    <text evidence="1">Plant non-specific lipid-transfer proteins transfer phospholipids as well as galactolipids across membranes. May play a role in wax or cutin deposition in the cell walls of expanding epidermal cells and certain secretory tissues.</text>
</comment>
<dbReference type="PRINTS" id="PR00382">
    <property type="entry name" value="LIPIDTRNSFER"/>
</dbReference>
<feature type="domain" description="Bifunctional inhibitor/plant lipid transfer protein/seed storage helical" evidence="3">
    <location>
        <begin position="32"/>
        <end position="111"/>
    </location>
</feature>
<feature type="chain" id="PRO_5032446623" description="Non-specific lipid-transfer protein" evidence="2">
    <location>
        <begin position="24"/>
        <end position="115"/>
    </location>
</feature>
<dbReference type="Proteomes" id="UP000631114">
    <property type="component" value="Unassembled WGS sequence"/>
</dbReference>
<evidence type="ECO:0000313" key="5">
    <source>
        <dbReference type="Proteomes" id="UP000631114"/>
    </source>
</evidence>
<dbReference type="SMART" id="SM00499">
    <property type="entry name" value="AAI"/>
    <property type="match status" value="1"/>
</dbReference>
<dbReference type="Pfam" id="PF00234">
    <property type="entry name" value="Tryp_alpha_amyl"/>
    <property type="match status" value="1"/>
</dbReference>
<feature type="signal peptide" evidence="2">
    <location>
        <begin position="1"/>
        <end position="23"/>
    </location>
</feature>
<dbReference type="InterPro" id="IPR036312">
    <property type="entry name" value="Bifun_inhib/LTP/seed_sf"/>
</dbReference>
<accession>A0A835LBU2</accession>
<keyword evidence="1" id="KW-0813">Transport</keyword>
<dbReference type="InterPro" id="IPR016140">
    <property type="entry name" value="Bifunc_inhib/LTP/seed_store"/>
</dbReference>
<evidence type="ECO:0000259" key="3">
    <source>
        <dbReference type="SMART" id="SM00499"/>
    </source>
</evidence>
<proteinExistence type="inferred from homology"/>
<keyword evidence="2" id="KW-0732">Signal</keyword>
<dbReference type="SUPFAM" id="SSF47699">
    <property type="entry name" value="Bifunctional inhibitor/lipid-transfer protein/seed storage 2S albumin"/>
    <property type="match status" value="1"/>
</dbReference>
<dbReference type="OrthoDB" id="649864at2759"/>
<evidence type="ECO:0000256" key="1">
    <source>
        <dbReference type="RuleBase" id="RU000628"/>
    </source>
</evidence>
<protein>
    <recommendedName>
        <fullName evidence="1">Non-specific lipid-transfer protein</fullName>
    </recommendedName>
</protein>
<dbReference type="CDD" id="cd01960">
    <property type="entry name" value="nsLTP1"/>
    <property type="match status" value="1"/>
</dbReference>
<dbReference type="Gene3D" id="1.10.110.10">
    <property type="entry name" value="Plant lipid-transfer and hydrophobic proteins"/>
    <property type="match status" value="1"/>
</dbReference>
<dbReference type="EMBL" id="JADFTS010000009">
    <property type="protein sequence ID" value="KAF9589673.1"/>
    <property type="molecule type" value="Genomic_DNA"/>
</dbReference>
<comment type="similarity">
    <text evidence="1">Belongs to the plant LTP family.</text>
</comment>
<gene>
    <name evidence="4" type="ORF">IFM89_026928</name>
</gene>
<keyword evidence="5" id="KW-1185">Reference proteome</keyword>
<dbReference type="GO" id="GO:0008289">
    <property type="term" value="F:lipid binding"/>
    <property type="evidence" value="ECO:0007669"/>
    <property type="project" value="UniProtKB-KW"/>
</dbReference>
<sequence length="115" mass="12086">MKVAVCVALVLAMIQVMVSPGQAFTCVDVDKCLMQCIPFLTGGANEPGDSCCAGVKQIKGMAVSTDEKRQACTCAKQAAIHYQNIKDDAVGALPTKCGTPLSFPITKNINCDMIS</sequence>
<dbReference type="AlphaFoldDB" id="A0A835LBU2"/>
<comment type="caution">
    <text evidence="4">The sequence shown here is derived from an EMBL/GenBank/DDBJ whole genome shotgun (WGS) entry which is preliminary data.</text>
</comment>
<name>A0A835LBU2_9MAGN</name>
<organism evidence="4 5">
    <name type="scientific">Coptis chinensis</name>
    <dbReference type="NCBI Taxonomy" id="261450"/>
    <lineage>
        <taxon>Eukaryota</taxon>
        <taxon>Viridiplantae</taxon>
        <taxon>Streptophyta</taxon>
        <taxon>Embryophyta</taxon>
        <taxon>Tracheophyta</taxon>
        <taxon>Spermatophyta</taxon>
        <taxon>Magnoliopsida</taxon>
        <taxon>Ranunculales</taxon>
        <taxon>Ranunculaceae</taxon>
        <taxon>Coptidoideae</taxon>
        <taxon>Coptis</taxon>
    </lineage>
</organism>
<reference evidence="4 5" key="1">
    <citation type="submission" date="2020-10" db="EMBL/GenBank/DDBJ databases">
        <title>The Coptis chinensis genome and diversification of protoberbering-type alkaloids.</title>
        <authorList>
            <person name="Wang B."/>
            <person name="Shu S."/>
            <person name="Song C."/>
            <person name="Liu Y."/>
        </authorList>
    </citation>
    <scope>NUCLEOTIDE SEQUENCE [LARGE SCALE GENOMIC DNA]</scope>
    <source>
        <strain evidence="4">HL-2020</strain>
        <tissue evidence="4">Leaf</tissue>
    </source>
</reference>
<keyword evidence="1" id="KW-0446">Lipid-binding</keyword>